<dbReference type="InParanoid" id="A0A1D3D8T5"/>
<name>A0A1D3D8T5_9EIME</name>
<comment type="caution">
    <text evidence="2">The sequence shown here is derived from an EMBL/GenBank/DDBJ whole genome shotgun (WGS) entry which is preliminary data.</text>
</comment>
<keyword evidence="3" id="KW-1185">Reference proteome</keyword>
<feature type="region of interest" description="Disordered" evidence="1">
    <location>
        <begin position="279"/>
        <end position="316"/>
    </location>
</feature>
<dbReference type="EMBL" id="JROU02000260">
    <property type="protein sequence ID" value="OEH79854.1"/>
    <property type="molecule type" value="Genomic_DNA"/>
</dbReference>
<sequence>MYSAALLLLGEVWTMAPQGTTLEEASKKANVHNGGGLPELPSLHPISQTIRGEFVLQRPVTLLLRSPEALLEADQLRLQGTAFFRSLLATATQVGSDVPLWAELLEGRTVATVFSVADSVTALLVRGVRTPQTGRRKGVQVLEIDELNKDNVRELFSPLLCTDTSVADAAFLAVGGHPRLLRGLGGLPLAASGDIGFVSKSLQPSMSGSSRDLQQATEDMLKRLSRPDAVQREKEQARLEDFDDEPEEPSGSRTAPEVISTLAKNAFYQGELLRAAATAFTSSPRRNPSPGEAFRGPSSLRADAARSGGPPGAPQATADKVVAAKFLKVHRMQQERLRQMSETLLVEEFRRFEARVLCFLNFPLLRKLRDVSKDEVHFLVTVCETIQEFLRRPYVLCPDLGRLKNTVLLGLLDANLIRVHFSPPRVEVAGVFTKNLLQSFCNCKYDSLSPAEKAKYSLSLLLNQSSIEAALDDLKHTEA</sequence>
<evidence type="ECO:0000256" key="1">
    <source>
        <dbReference type="SAM" id="MobiDB-lite"/>
    </source>
</evidence>
<dbReference type="AlphaFoldDB" id="A0A1D3D8T5"/>
<evidence type="ECO:0000313" key="2">
    <source>
        <dbReference type="EMBL" id="OEH79854.1"/>
    </source>
</evidence>
<organism evidence="2 3">
    <name type="scientific">Cyclospora cayetanensis</name>
    <dbReference type="NCBI Taxonomy" id="88456"/>
    <lineage>
        <taxon>Eukaryota</taxon>
        <taxon>Sar</taxon>
        <taxon>Alveolata</taxon>
        <taxon>Apicomplexa</taxon>
        <taxon>Conoidasida</taxon>
        <taxon>Coccidia</taxon>
        <taxon>Eucoccidiorida</taxon>
        <taxon>Eimeriorina</taxon>
        <taxon>Eimeriidae</taxon>
        <taxon>Cyclospora</taxon>
    </lineage>
</organism>
<protein>
    <submittedName>
        <fullName evidence="2">Uncharacterized protein</fullName>
    </submittedName>
</protein>
<feature type="compositionally biased region" description="Basic and acidic residues" evidence="1">
    <location>
        <begin position="222"/>
        <end position="240"/>
    </location>
</feature>
<proteinExistence type="predicted"/>
<feature type="region of interest" description="Disordered" evidence="1">
    <location>
        <begin position="222"/>
        <end position="257"/>
    </location>
</feature>
<accession>A0A1D3D8T5</accession>
<reference evidence="2 3" key="1">
    <citation type="journal article" date="2016" name="BMC Genomics">
        <title>Comparative genomics reveals Cyclospora cayetanensis possesses coccidia-like metabolism and invasion components but unique surface antigens.</title>
        <authorList>
            <person name="Liu S."/>
            <person name="Wang L."/>
            <person name="Zheng H."/>
            <person name="Xu Z."/>
            <person name="Roellig D.M."/>
            <person name="Li N."/>
            <person name="Frace M.A."/>
            <person name="Tang K."/>
            <person name="Arrowood M.J."/>
            <person name="Moss D.M."/>
            <person name="Zhang L."/>
            <person name="Feng Y."/>
            <person name="Xiao L."/>
        </authorList>
    </citation>
    <scope>NUCLEOTIDE SEQUENCE [LARGE SCALE GENOMIC DNA]</scope>
    <source>
        <strain evidence="2 3">CHN_HEN01</strain>
    </source>
</reference>
<gene>
    <name evidence="2" type="ORF">cyc_05233</name>
</gene>
<evidence type="ECO:0000313" key="3">
    <source>
        <dbReference type="Proteomes" id="UP000095192"/>
    </source>
</evidence>
<dbReference type="Proteomes" id="UP000095192">
    <property type="component" value="Unassembled WGS sequence"/>
</dbReference>
<dbReference type="VEuPathDB" id="ToxoDB:LOC34621624"/>
<dbReference type="VEuPathDB" id="ToxoDB:cyc_05233"/>